<evidence type="ECO:0000313" key="2">
    <source>
        <dbReference type="Proteomes" id="UP000219743"/>
    </source>
</evidence>
<dbReference type="AlphaFoldDB" id="A0A9X6Z6S8"/>
<sequence length="104" mass="12391">MSYIWNQILTAREASIKLGKNPKYIYFLWKRHSDILLKGSVKMTGRELLITREGYEYLKILVKKMSDLVINFTNSKVTMKQNNASKLEKDYLEFQVIFFTKIFK</sequence>
<reference evidence="1 2" key="1">
    <citation type="submission" date="2017-09" db="EMBL/GenBank/DDBJ databases">
        <title>Large-scale bioinformatics analysis of Bacillus genomes uncovers conserved roles of natural products in bacterial physiology.</title>
        <authorList>
            <consortium name="Agbiome Team Llc"/>
            <person name="Bleich R.M."/>
            <person name="Kirk G.J."/>
            <person name="Santa Maria K.C."/>
            <person name="Allen S.E."/>
            <person name="Farag S."/>
            <person name="Shank E.A."/>
            <person name="Bowers A."/>
        </authorList>
    </citation>
    <scope>NUCLEOTIDE SEQUENCE [LARGE SCALE GENOMIC DNA]</scope>
    <source>
        <strain evidence="1 2">AFS024404</strain>
    </source>
</reference>
<evidence type="ECO:0000313" key="1">
    <source>
        <dbReference type="EMBL" id="PFD16692.1"/>
    </source>
</evidence>
<dbReference type="Proteomes" id="UP000219743">
    <property type="component" value="Unassembled WGS sequence"/>
</dbReference>
<protein>
    <submittedName>
        <fullName evidence="1">Uncharacterized protein</fullName>
    </submittedName>
</protein>
<proteinExistence type="predicted"/>
<accession>A0A9X6Z6S8</accession>
<name>A0A9X6Z6S8_BACCE</name>
<dbReference type="EMBL" id="NTRC01000030">
    <property type="protein sequence ID" value="PFD16692.1"/>
    <property type="molecule type" value="Genomic_DNA"/>
</dbReference>
<comment type="caution">
    <text evidence="1">The sequence shown here is derived from an EMBL/GenBank/DDBJ whole genome shotgun (WGS) entry which is preliminary data.</text>
</comment>
<organism evidence="1 2">
    <name type="scientific">Bacillus cereus</name>
    <dbReference type="NCBI Taxonomy" id="1396"/>
    <lineage>
        <taxon>Bacteria</taxon>
        <taxon>Bacillati</taxon>
        <taxon>Bacillota</taxon>
        <taxon>Bacilli</taxon>
        <taxon>Bacillales</taxon>
        <taxon>Bacillaceae</taxon>
        <taxon>Bacillus</taxon>
        <taxon>Bacillus cereus group</taxon>
    </lineage>
</organism>
<dbReference type="RefSeq" id="WP_098330430.1">
    <property type="nucleotide sequence ID" value="NZ_NTRC01000030.1"/>
</dbReference>
<gene>
    <name evidence="1" type="ORF">CN263_26350</name>
</gene>